<sequence length="248" mass="28586">MRINGVQLFIFPHAGGSEVSYVPVEKALLPETVASAICYAGRGRRIREPFQKDMNAMAMDCMSIVREKRKAGLPLVFLGHSLGALIAFETMNYMRRYDMELPELVFFSGRKGPAVAEKKNRSLLSDRELLAHLAIMGGIPDSFLEHPDFLSFYLPIIRNDLRLNDTYCYQQQEPFDIPFVVMNGVEDEHVGTEPALTWKEHTRAACYEEWLEGNHFYFSDTAVFCQTLSRYFSMHFPHLQLPRFKEFI</sequence>
<dbReference type="AlphaFoldDB" id="A0A1G7M2J3"/>
<dbReference type="GO" id="GO:0016787">
    <property type="term" value="F:hydrolase activity"/>
    <property type="evidence" value="ECO:0007669"/>
    <property type="project" value="UniProtKB-KW"/>
</dbReference>
<comment type="similarity">
    <text evidence="1">Belongs to the thioesterase family.</text>
</comment>
<dbReference type="Gene3D" id="3.40.50.1820">
    <property type="entry name" value="alpha/beta hydrolase"/>
    <property type="match status" value="1"/>
</dbReference>
<dbReference type="GO" id="GO:0008610">
    <property type="term" value="P:lipid biosynthetic process"/>
    <property type="evidence" value="ECO:0007669"/>
    <property type="project" value="TreeGrafter"/>
</dbReference>
<feature type="domain" description="Thioesterase" evidence="2">
    <location>
        <begin position="7"/>
        <end position="220"/>
    </location>
</feature>
<evidence type="ECO:0000256" key="1">
    <source>
        <dbReference type="ARBA" id="ARBA00007169"/>
    </source>
</evidence>
<name>A0A1G7M2J3_CHIFI</name>
<dbReference type="InterPro" id="IPR012223">
    <property type="entry name" value="TEII"/>
</dbReference>
<dbReference type="InterPro" id="IPR001031">
    <property type="entry name" value="Thioesterase"/>
</dbReference>
<proteinExistence type="inferred from homology"/>
<dbReference type="STRING" id="104663.SAMN04488121_102272"/>
<dbReference type="PANTHER" id="PTHR11487">
    <property type="entry name" value="THIOESTERASE"/>
    <property type="match status" value="1"/>
</dbReference>
<keyword evidence="3" id="KW-0378">Hydrolase</keyword>
<dbReference type="PANTHER" id="PTHR11487:SF0">
    <property type="entry name" value="S-ACYL FATTY ACID SYNTHASE THIOESTERASE, MEDIUM CHAIN"/>
    <property type="match status" value="1"/>
</dbReference>
<protein>
    <submittedName>
        <fullName evidence="3">Medium-chain acyl-[acyl-carrier-protein] hydrolase</fullName>
    </submittedName>
</protein>
<evidence type="ECO:0000313" key="3">
    <source>
        <dbReference type="EMBL" id="SDF56048.1"/>
    </source>
</evidence>
<dbReference type="SUPFAM" id="SSF53474">
    <property type="entry name" value="alpha/beta-Hydrolases"/>
    <property type="match status" value="1"/>
</dbReference>
<gene>
    <name evidence="3" type="ORF">SAMN04488121_102272</name>
</gene>
<organism evidence="3 4">
    <name type="scientific">Chitinophaga filiformis</name>
    <name type="common">Myxococcus filiformis</name>
    <name type="synonym">Flexibacter filiformis</name>
    <dbReference type="NCBI Taxonomy" id="104663"/>
    <lineage>
        <taxon>Bacteria</taxon>
        <taxon>Pseudomonadati</taxon>
        <taxon>Bacteroidota</taxon>
        <taxon>Chitinophagia</taxon>
        <taxon>Chitinophagales</taxon>
        <taxon>Chitinophagaceae</taxon>
        <taxon>Chitinophaga</taxon>
    </lineage>
</organism>
<evidence type="ECO:0000259" key="2">
    <source>
        <dbReference type="Pfam" id="PF00975"/>
    </source>
</evidence>
<dbReference type="EMBL" id="FNBN01000002">
    <property type="protein sequence ID" value="SDF56048.1"/>
    <property type="molecule type" value="Genomic_DNA"/>
</dbReference>
<evidence type="ECO:0000313" key="4">
    <source>
        <dbReference type="Proteomes" id="UP000199045"/>
    </source>
</evidence>
<dbReference type="RefSeq" id="WP_089830495.1">
    <property type="nucleotide sequence ID" value="NZ_FNBN01000002.1"/>
</dbReference>
<accession>A0A1G7M2J3</accession>
<dbReference type="OrthoDB" id="2213423at2"/>
<reference evidence="3 4" key="1">
    <citation type="submission" date="2016-10" db="EMBL/GenBank/DDBJ databases">
        <authorList>
            <person name="de Groot N.N."/>
        </authorList>
    </citation>
    <scope>NUCLEOTIDE SEQUENCE [LARGE SCALE GENOMIC DNA]</scope>
    <source>
        <strain evidence="3 4">DSM 527</strain>
    </source>
</reference>
<dbReference type="Pfam" id="PF00975">
    <property type="entry name" value="Thioesterase"/>
    <property type="match status" value="1"/>
</dbReference>
<dbReference type="InterPro" id="IPR029058">
    <property type="entry name" value="AB_hydrolase_fold"/>
</dbReference>
<dbReference type="Proteomes" id="UP000199045">
    <property type="component" value="Unassembled WGS sequence"/>
</dbReference>